<dbReference type="AlphaFoldDB" id="A0A0G0PIF8"/>
<protein>
    <submittedName>
        <fullName evidence="1">Uncharacterized protein</fullName>
    </submittedName>
</protein>
<organism evidence="1 2">
    <name type="scientific">Candidatus Woesebacteria bacterium GW2011_GWA1_39_8</name>
    <dbReference type="NCBI Taxonomy" id="1618552"/>
    <lineage>
        <taxon>Bacteria</taxon>
        <taxon>Candidatus Woeseibacteriota</taxon>
    </lineage>
</organism>
<dbReference type="Proteomes" id="UP000034793">
    <property type="component" value="Unassembled WGS sequence"/>
</dbReference>
<gene>
    <name evidence="1" type="ORF">UT61_C0061G0001</name>
</gene>
<proteinExistence type="predicted"/>
<sequence length="383" mass="44363">MIKIPFLSKNEKFLVLEITPRRTEGLLLSIDLEKNIKLEKFWDSFSIKNISKRFRHNLEKWKIIISADPSLAYTTMVSIQMDRDEDRWKVPISKIEIENLLSGATAKVFGQCRKEASVALGVNELDTVLINNRVNRFKVDGHQVINPVDFSARRIDAVLELTLTTRGIFEEWKSFFSIGQRQNFFFTESARAELAVLNKIKSFPVNLVMFRPESTHYFCLETANIGNSIRRGKIKWQVYSILEKVATSWGVDFKVAQNVYENYLNENLSPGVSRFFKNHFEGIVNNFFALLAKANLKGPVYVETCLALPVKFPKKQGKLVFHDLPTDLALSKLGFKIDAGSWRFESNRTFRHLAPFLEFYYNSKDIPINHWLRRRLHWLGSAS</sequence>
<accession>A0A0G0PIF8</accession>
<reference evidence="1 2" key="1">
    <citation type="journal article" date="2015" name="Nature">
        <title>rRNA introns, odd ribosomes, and small enigmatic genomes across a large radiation of phyla.</title>
        <authorList>
            <person name="Brown C.T."/>
            <person name="Hug L.A."/>
            <person name="Thomas B.C."/>
            <person name="Sharon I."/>
            <person name="Castelle C.J."/>
            <person name="Singh A."/>
            <person name="Wilkins M.J."/>
            <person name="Williams K.H."/>
            <person name="Banfield J.F."/>
        </authorList>
    </citation>
    <scope>NUCLEOTIDE SEQUENCE [LARGE SCALE GENOMIC DNA]</scope>
</reference>
<evidence type="ECO:0000313" key="1">
    <source>
        <dbReference type="EMBL" id="KKR27944.1"/>
    </source>
</evidence>
<evidence type="ECO:0000313" key="2">
    <source>
        <dbReference type="Proteomes" id="UP000034793"/>
    </source>
</evidence>
<dbReference type="EMBL" id="LBXL01000061">
    <property type="protein sequence ID" value="KKR27944.1"/>
    <property type="molecule type" value="Genomic_DNA"/>
</dbReference>
<name>A0A0G0PIF8_9BACT</name>
<comment type="caution">
    <text evidence="1">The sequence shown here is derived from an EMBL/GenBank/DDBJ whole genome shotgun (WGS) entry which is preliminary data.</text>
</comment>